<dbReference type="OrthoDB" id="8948946at2759"/>
<keyword evidence="2" id="KW-0472">Membrane</keyword>
<evidence type="ECO:0000256" key="2">
    <source>
        <dbReference type="SAM" id="Phobius"/>
    </source>
</evidence>
<feature type="transmembrane region" description="Helical" evidence="2">
    <location>
        <begin position="187"/>
        <end position="209"/>
    </location>
</feature>
<feature type="compositionally biased region" description="Pro residues" evidence="1">
    <location>
        <begin position="130"/>
        <end position="141"/>
    </location>
</feature>
<sequence length="240" mass="26854">MKKKSRAPRPKCHQKPPPPSLKPSRSYLKELHQSRNERRPSLRTKWSRGRRAGRLAEQRQRPEPSSVPKRPTPTPEPKPAPTPVEAEAIVAKPAAKVEPKAESRQKAMALSRSPEVPAESLELELRPKRPTPTPEPKPAPTPVEAEAIVAKPAAKVEPKAESRQRAMALSRSPEVPAESLELEGPNTIMICMVILLNIGLAILFVHIFVMRHRPLQESIGSVNEQLYCLDINKQAWIRDQ</sequence>
<dbReference type="EMBL" id="JAAKFY010000008">
    <property type="protein sequence ID" value="KAF3854041.1"/>
    <property type="molecule type" value="Genomic_DNA"/>
</dbReference>
<evidence type="ECO:0000313" key="4">
    <source>
        <dbReference type="Proteomes" id="UP000518266"/>
    </source>
</evidence>
<reference evidence="3 4" key="1">
    <citation type="submission" date="2020-03" db="EMBL/GenBank/DDBJ databases">
        <title>Dissostichus mawsoni Genome sequencing and assembly.</title>
        <authorList>
            <person name="Park H."/>
        </authorList>
    </citation>
    <scope>NUCLEOTIDE SEQUENCE [LARGE SCALE GENOMIC DNA]</scope>
    <source>
        <strain evidence="3">DM0001</strain>
        <tissue evidence="3">Muscle</tissue>
    </source>
</reference>
<evidence type="ECO:0000256" key="1">
    <source>
        <dbReference type="SAM" id="MobiDB-lite"/>
    </source>
</evidence>
<keyword evidence="4" id="KW-1185">Reference proteome</keyword>
<feature type="compositionally biased region" description="Low complexity" evidence="1">
    <location>
        <begin position="83"/>
        <end position="94"/>
    </location>
</feature>
<feature type="compositionally biased region" description="Basic residues" evidence="1">
    <location>
        <begin position="41"/>
        <end position="53"/>
    </location>
</feature>
<organism evidence="3 4">
    <name type="scientific">Dissostichus mawsoni</name>
    <name type="common">Antarctic cod</name>
    <dbReference type="NCBI Taxonomy" id="36200"/>
    <lineage>
        <taxon>Eukaryota</taxon>
        <taxon>Metazoa</taxon>
        <taxon>Chordata</taxon>
        <taxon>Craniata</taxon>
        <taxon>Vertebrata</taxon>
        <taxon>Euteleostomi</taxon>
        <taxon>Actinopterygii</taxon>
        <taxon>Neopterygii</taxon>
        <taxon>Teleostei</taxon>
        <taxon>Neoteleostei</taxon>
        <taxon>Acanthomorphata</taxon>
        <taxon>Eupercaria</taxon>
        <taxon>Perciformes</taxon>
        <taxon>Notothenioidei</taxon>
        <taxon>Nototheniidae</taxon>
        <taxon>Dissostichus</taxon>
    </lineage>
</organism>
<evidence type="ECO:0000313" key="3">
    <source>
        <dbReference type="EMBL" id="KAF3854041.1"/>
    </source>
</evidence>
<protein>
    <submittedName>
        <fullName evidence="3">Uncharacterized protein</fullName>
    </submittedName>
</protein>
<dbReference type="Proteomes" id="UP000518266">
    <property type="component" value="Unassembled WGS sequence"/>
</dbReference>
<keyword evidence="2" id="KW-0812">Transmembrane</keyword>
<feature type="compositionally biased region" description="Basic residues" evidence="1">
    <location>
        <begin position="1"/>
        <end position="14"/>
    </location>
</feature>
<gene>
    <name evidence="3" type="ORF">F7725_014729</name>
</gene>
<dbReference type="AlphaFoldDB" id="A0A7J5YZ14"/>
<name>A0A7J5YZ14_DISMA</name>
<proteinExistence type="predicted"/>
<keyword evidence="2" id="KW-1133">Transmembrane helix</keyword>
<accession>A0A7J5YZ14</accession>
<feature type="compositionally biased region" description="Pro residues" evidence="1">
    <location>
        <begin position="70"/>
        <end position="82"/>
    </location>
</feature>
<feature type="compositionally biased region" description="Basic and acidic residues" evidence="1">
    <location>
        <begin position="27"/>
        <end position="40"/>
    </location>
</feature>
<comment type="caution">
    <text evidence="3">The sequence shown here is derived from an EMBL/GenBank/DDBJ whole genome shotgun (WGS) entry which is preliminary data.</text>
</comment>
<feature type="region of interest" description="Disordered" evidence="1">
    <location>
        <begin position="1"/>
        <end position="142"/>
    </location>
</feature>
<feature type="compositionally biased region" description="Basic and acidic residues" evidence="1">
    <location>
        <begin position="95"/>
        <end position="105"/>
    </location>
</feature>